<name>A0A5C3DSQ1_9BASI</name>
<organism evidence="2 3">
    <name type="scientific">Ustilago trichophora</name>
    <dbReference type="NCBI Taxonomy" id="86804"/>
    <lineage>
        <taxon>Eukaryota</taxon>
        <taxon>Fungi</taxon>
        <taxon>Dikarya</taxon>
        <taxon>Basidiomycota</taxon>
        <taxon>Ustilaginomycotina</taxon>
        <taxon>Ustilaginomycetes</taxon>
        <taxon>Ustilaginales</taxon>
        <taxon>Ustilaginaceae</taxon>
        <taxon>Ustilago</taxon>
    </lineage>
</organism>
<dbReference type="Proteomes" id="UP000324022">
    <property type="component" value="Unassembled WGS sequence"/>
</dbReference>
<reference evidence="2 3" key="1">
    <citation type="submission" date="2018-03" db="EMBL/GenBank/DDBJ databases">
        <authorList>
            <person name="Guldener U."/>
        </authorList>
    </citation>
    <scope>NUCLEOTIDE SEQUENCE [LARGE SCALE GENOMIC DNA]</scope>
    <source>
        <strain evidence="2 3">NBRC100155</strain>
    </source>
</reference>
<keyword evidence="1" id="KW-0732">Signal</keyword>
<dbReference type="AlphaFoldDB" id="A0A5C3DSQ1"/>
<feature type="signal peptide" evidence="1">
    <location>
        <begin position="1"/>
        <end position="22"/>
    </location>
</feature>
<protein>
    <submittedName>
        <fullName evidence="2">Uncharacterized protein</fullName>
    </submittedName>
</protein>
<feature type="chain" id="PRO_5023042633" evidence="1">
    <location>
        <begin position="23"/>
        <end position="88"/>
    </location>
</feature>
<keyword evidence="3" id="KW-1185">Reference proteome</keyword>
<evidence type="ECO:0000313" key="2">
    <source>
        <dbReference type="EMBL" id="SPO20241.1"/>
    </source>
</evidence>
<sequence length="88" mass="9607">MKLPIFFFFASAVAALFSPVDRRPYDYASLCGLAPTAPEGTFRVCIDLKGGLHGNSGQGQVIYNPENATRKHTSVSSVLDNISNWMKI</sequence>
<dbReference type="EMBL" id="OOIN01000001">
    <property type="protein sequence ID" value="SPO20241.1"/>
    <property type="molecule type" value="Genomic_DNA"/>
</dbReference>
<proteinExistence type="predicted"/>
<evidence type="ECO:0000313" key="3">
    <source>
        <dbReference type="Proteomes" id="UP000324022"/>
    </source>
</evidence>
<evidence type="ECO:0000256" key="1">
    <source>
        <dbReference type="SAM" id="SignalP"/>
    </source>
</evidence>
<gene>
    <name evidence="2" type="ORF">UTRI_10028</name>
</gene>
<accession>A0A5C3DSQ1</accession>